<dbReference type="GO" id="GO:0005506">
    <property type="term" value="F:iron ion binding"/>
    <property type="evidence" value="ECO:0007669"/>
    <property type="project" value="InterPro"/>
</dbReference>
<dbReference type="SUPFAM" id="SSF48264">
    <property type="entry name" value="Cytochrome P450"/>
    <property type="match status" value="1"/>
</dbReference>
<dbReference type="Proteomes" id="UP000717696">
    <property type="component" value="Unassembled WGS sequence"/>
</dbReference>
<evidence type="ECO:0000256" key="5">
    <source>
        <dbReference type="ARBA" id="ARBA00023004"/>
    </source>
</evidence>
<dbReference type="Gene3D" id="1.10.630.10">
    <property type="entry name" value="Cytochrome P450"/>
    <property type="match status" value="1"/>
</dbReference>
<organism evidence="6 7">
    <name type="scientific">Dactylonectria estremocensis</name>
    <dbReference type="NCBI Taxonomy" id="1079267"/>
    <lineage>
        <taxon>Eukaryota</taxon>
        <taxon>Fungi</taxon>
        <taxon>Dikarya</taxon>
        <taxon>Ascomycota</taxon>
        <taxon>Pezizomycotina</taxon>
        <taxon>Sordariomycetes</taxon>
        <taxon>Hypocreomycetidae</taxon>
        <taxon>Hypocreales</taxon>
        <taxon>Nectriaceae</taxon>
        <taxon>Dactylonectria</taxon>
    </lineage>
</organism>
<keyword evidence="4" id="KW-0479">Metal-binding</keyword>
<keyword evidence="3" id="KW-0349">Heme</keyword>
<accession>A0A9P9D9X5</accession>
<comment type="cofactor">
    <cofactor evidence="1">
        <name>heme</name>
        <dbReference type="ChEBI" id="CHEBI:30413"/>
    </cofactor>
</comment>
<comment type="similarity">
    <text evidence="2">Belongs to the cytochrome P450 family.</text>
</comment>
<sequence>MGNSNAVVDDDVLSVIGVTINAGFNKYKKLMGGLDAKAAGEKLSPIAKARKAAEFPYLNAALHEALQLCTTLVGNMPREVPARGLEHDVGHTTVGCPDWAIHRLPEISGEDTEDFVPKRWIKSEKKAKHHRYFMGFVLGSRTCFGRNLGFLEARKLMPSVLMAWKFDLEDPNDLKLSRGGAVDASVGALASESCQRPARRHLVIRMPIFLDGSIAVPKTRKPSFWSAKGRTAPRPPS</sequence>
<evidence type="ECO:0000313" key="6">
    <source>
        <dbReference type="EMBL" id="KAH7115465.1"/>
    </source>
</evidence>
<dbReference type="PANTHER" id="PTHR24305:SF232">
    <property type="entry name" value="P450, PUTATIVE (EUROFUNG)-RELATED"/>
    <property type="match status" value="1"/>
</dbReference>
<dbReference type="Pfam" id="PF00067">
    <property type="entry name" value="p450"/>
    <property type="match status" value="1"/>
</dbReference>
<comment type="caution">
    <text evidence="6">The sequence shown here is derived from an EMBL/GenBank/DDBJ whole genome shotgun (WGS) entry which is preliminary data.</text>
</comment>
<keyword evidence="7" id="KW-1185">Reference proteome</keyword>
<evidence type="ECO:0000256" key="2">
    <source>
        <dbReference type="ARBA" id="ARBA00010617"/>
    </source>
</evidence>
<dbReference type="EMBL" id="JAGMUU010000038">
    <property type="protein sequence ID" value="KAH7115465.1"/>
    <property type="molecule type" value="Genomic_DNA"/>
</dbReference>
<protein>
    <submittedName>
        <fullName evidence="6">Cytochrome P450</fullName>
    </submittedName>
</protein>
<evidence type="ECO:0000313" key="7">
    <source>
        <dbReference type="Proteomes" id="UP000717696"/>
    </source>
</evidence>
<dbReference type="GO" id="GO:0004497">
    <property type="term" value="F:monooxygenase activity"/>
    <property type="evidence" value="ECO:0007669"/>
    <property type="project" value="InterPro"/>
</dbReference>
<reference evidence="6" key="1">
    <citation type="journal article" date="2021" name="Nat. Commun.">
        <title>Genetic determinants of endophytism in the Arabidopsis root mycobiome.</title>
        <authorList>
            <person name="Mesny F."/>
            <person name="Miyauchi S."/>
            <person name="Thiergart T."/>
            <person name="Pickel B."/>
            <person name="Atanasova L."/>
            <person name="Karlsson M."/>
            <person name="Huettel B."/>
            <person name="Barry K.W."/>
            <person name="Haridas S."/>
            <person name="Chen C."/>
            <person name="Bauer D."/>
            <person name="Andreopoulos W."/>
            <person name="Pangilinan J."/>
            <person name="LaButti K."/>
            <person name="Riley R."/>
            <person name="Lipzen A."/>
            <person name="Clum A."/>
            <person name="Drula E."/>
            <person name="Henrissat B."/>
            <person name="Kohler A."/>
            <person name="Grigoriev I.V."/>
            <person name="Martin F.M."/>
            <person name="Hacquard S."/>
        </authorList>
    </citation>
    <scope>NUCLEOTIDE SEQUENCE</scope>
    <source>
        <strain evidence="6">MPI-CAGE-AT-0021</strain>
    </source>
</reference>
<evidence type="ECO:0000256" key="3">
    <source>
        <dbReference type="ARBA" id="ARBA00022617"/>
    </source>
</evidence>
<gene>
    <name evidence="6" type="ORF">B0J13DRAFT_653857</name>
</gene>
<evidence type="ECO:0000256" key="4">
    <source>
        <dbReference type="ARBA" id="ARBA00022723"/>
    </source>
</evidence>
<dbReference type="GO" id="GO:0020037">
    <property type="term" value="F:heme binding"/>
    <property type="evidence" value="ECO:0007669"/>
    <property type="project" value="InterPro"/>
</dbReference>
<dbReference type="GO" id="GO:0016705">
    <property type="term" value="F:oxidoreductase activity, acting on paired donors, with incorporation or reduction of molecular oxygen"/>
    <property type="evidence" value="ECO:0007669"/>
    <property type="project" value="InterPro"/>
</dbReference>
<dbReference type="PANTHER" id="PTHR24305">
    <property type="entry name" value="CYTOCHROME P450"/>
    <property type="match status" value="1"/>
</dbReference>
<evidence type="ECO:0000256" key="1">
    <source>
        <dbReference type="ARBA" id="ARBA00001971"/>
    </source>
</evidence>
<proteinExistence type="inferred from homology"/>
<dbReference type="InterPro" id="IPR050121">
    <property type="entry name" value="Cytochrome_P450_monoxygenase"/>
</dbReference>
<dbReference type="InterPro" id="IPR001128">
    <property type="entry name" value="Cyt_P450"/>
</dbReference>
<dbReference type="OrthoDB" id="3934656at2759"/>
<dbReference type="AlphaFoldDB" id="A0A9P9D9X5"/>
<name>A0A9P9D9X5_9HYPO</name>
<keyword evidence="5" id="KW-0408">Iron</keyword>
<dbReference type="InterPro" id="IPR036396">
    <property type="entry name" value="Cyt_P450_sf"/>
</dbReference>